<dbReference type="PANTHER" id="PTHR28434">
    <property type="entry name" value="PROTEIN C3ORF33"/>
    <property type="match status" value="1"/>
</dbReference>
<feature type="domain" description="TNase-like" evidence="1">
    <location>
        <begin position="141"/>
        <end position="199"/>
    </location>
</feature>
<protein>
    <submittedName>
        <fullName evidence="3">Uncharacterized protein C3orf33</fullName>
    </submittedName>
</protein>
<accession>A0A0A9Z1D2</accession>
<evidence type="ECO:0000313" key="2">
    <source>
        <dbReference type="EMBL" id="JAG38294.1"/>
    </source>
</evidence>
<name>A0A0A9Z1D2_LYGHE</name>
<evidence type="ECO:0000313" key="3">
    <source>
        <dbReference type="EMBL" id="JAQ15251.1"/>
    </source>
</evidence>
<organism evidence="2">
    <name type="scientific">Lygus hesperus</name>
    <name type="common">Western plant bug</name>
    <dbReference type="NCBI Taxonomy" id="30085"/>
    <lineage>
        <taxon>Eukaryota</taxon>
        <taxon>Metazoa</taxon>
        <taxon>Ecdysozoa</taxon>
        <taxon>Arthropoda</taxon>
        <taxon>Hexapoda</taxon>
        <taxon>Insecta</taxon>
        <taxon>Pterygota</taxon>
        <taxon>Neoptera</taxon>
        <taxon>Paraneoptera</taxon>
        <taxon>Hemiptera</taxon>
        <taxon>Heteroptera</taxon>
        <taxon>Panheteroptera</taxon>
        <taxon>Cimicomorpha</taxon>
        <taxon>Miridae</taxon>
        <taxon>Mirini</taxon>
        <taxon>Lygus</taxon>
    </lineage>
</organism>
<dbReference type="EMBL" id="GBHO01005310">
    <property type="protein sequence ID" value="JAG38294.1"/>
    <property type="molecule type" value="Transcribed_RNA"/>
</dbReference>
<sequence length="234" mass="26453">MGSGMEDRKNWFDSMASILEQNTVGVKLGIYGLGLAGCWYAIRSVRPFTKFRTPRDVPKSFYESRIRLSGQVVGMRFLPDSTLLLVDHRPVLLAKLRERGALPVSIEGVNITSNGVCWLQTIVKDDEIDFQLLEPKGETAVSCLVYHKNHDVAKRLVDLGFASVAPFNHSFENDPNYSQYYKELLKLESKAERKKVGMWWDDEAYNSLTSTIIRKLKKALPSVKAVPLLRSIAT</sequence>
<dbReference type="InterPro" id="IPR016071">
    <property type="entry name" value="Staphylococal_nuclease_OB-fold"/>
</dbReference>
<dbReference type="SUPFAM" id="SSF50199">
    <property type="entry name" value="Staphylococcal nuclease"/>
    <property type="match status" value="1"/>
</dbReference>
<dbReference type="InterPro" id="IPR042421">
    <property type="entry name" value="C3orf33-like"/>
</dbReference>
<reference evidence="3" key="3">
    <citation type="journal article" date="2016" name="Gigascience">
        <title>De novo construction of an expanded transcriptome assembly for the western tarnished plant bug, Lygus hesperus.</title>
        <authorList>
            <person name="Tassone E.E."/>
            <person name="Geib S.M."/>
            <person name="Hall B."/>
            <person name="Fabrick J.A."/>
            <person name="Brent C.S."/>
            <person name="Hull J.J."/>
        </authorList>
    </citation>
    <scope>NUCLEOTIDE SEQUENCE</scope>
</reference>
<dbReference type="Pfam" id="PF00565">
    <property type="entry name" value="SNase"/>
    <property type="match status" value="1"/>
</dbReference>
<dbReference type="AlphaFoldDB" id="A0A0A9Z1D2"/>
<dbReference type="Gene3D" id="2.40.50.90">
    <property type="match status" value="1"/>
</dbReference>
<gene>
    <name evidence="3" type="primary">CC033</name>
    <name evidence="2" type="ORF">CM83_48966</name>
    <name evidence="3" type="ORF">g.38874</name>
</gene>
<reference evidence="2" key="1">
    <citation type="journal article" date="2014" name="PLoS ONE">
        <title>Transcriptome-Based Identification of ABC Transporters in the Western Tarnished Plant Bug Lygus hesperus.</title>
        <authorList>
            <person name="Hull J.J."/>
            <person name="Chaney K."/>
            <person name="Geib S.M."/>
            <person name="Fabrick J.A."/>
            <person name="Brent C.S."/>
            <person name="Walsh D."/>
            <person name="Lavine L.C."/>
        </authorList>
    </citation>
    <scope>NUCLEOTIDE SEQUENCE</scope>
</reference>
<proteinExistence type="predicted"/>
<evidence type="ECO:0000259" key="1">
    <source>
        <dbReference type="Pfam" id="PF00565"/>
    </source>
</evidence>
<dbReference type="EMBL" id="GDHC01003378">
    <property type="protein sequence ID" value="JAQ15251.1"/>
    <property type="molecule type" value="Transcribed_RNA"/>
</dbReference>
<reference evidence="2" key="2">
    <citation type="submission" date="2014-07" db="EMBL/GenBank/DDBJ databases">
        <authorList>
            <person name="Hull J."/>
        </authorList>
    </citation>
    <scope>NUCLEOTIDE SEQUENCE</scope>
</reference>
<dbReference type="InterPro" id="IPR035437">
    <property type="entry name" value="SNase_OB-fold_sf"/>
</dbReference>
<dbReference type="PANTHER" id="PTHR28434:SF1">
    <property type="entry name" value="PROTEIN C3ORF33"/>
    <property type="match status" value="1"/>
</dbReference>
<dbReference type="GO" id="GO:0005615">
    <property type="term" value="C:extracellular space"/>
    <property type="evidence" value="ECO:0007669"/>
    <property type="project" value="TreeGrafter"/>
</dbReference>